<reference evidence="2" key="1">
    <citation type="submission" date="2023-08" db="EMBL/GenBank/DDBJ databases">
        <title>Reference Genome Resource for the Citrus Pathogen Phytophthora citrophthora.</title>
        <authorList>
            <person name="Moller H."/>
            <person name="Coetzee B."/>
            <person name="Rose L.J."/>
            <person name="Van Niekerk J.M."/>
        </authorList>
    </citation>
    <scope>NUCLEOTIDE SEQUENCE</scope>
    <source>
        <strain evidence="2">STE-U-9442</strain>
    </source>
</reference>
<dbReference type="AlphaFoldDB" id="A0AAD9LPV0"/>
<sequence length="410" mass="47465">MAPVPAATDERKWVQIHDWADSTMKNWSKQAKAEVRRQHRCESMARLRVVKKNELQERRREREELELQVKKSLAVLNEQSLKTAEEDAPTSDLSRSIHRLALESDALRTENGELSEKLQTCERFQSLVQDNAFDIFPVPHEDNCSSSNVYSASKMSPWVPNSSRLDAGWRVKYQNGEPSFHFQPFTKEEFEDAMQLCEDKFGVLRPPMPVTGRLFGWTVHHAPPTRRQDNALVGRVRLSARVNCSFETADEAISPSKFQEWPLLVTPPYWSELQRRRVNLQVLQSFAIDAHVMVCNVPGTVHTRYFQLARRQFNVEANGKRSLTLSLMISDSEENKRIQTAEDQSQVKWIEEGGAYIRIIEVDDNTIDISSDTWAQCEDEQHARHHSIRWTQFVCRWSQTVMATKLLEGR</sequence>
<gene>
    <name evidence="2" type="ORF">P3T76_005679</name>
</gene>
<evidence type="ECO:0000313" key="3">
    <source>
        <dbReference type="Proteomes" id="UP001259832"/>
    </source>
</evidence>
<evidence type="ECO:0000256" key="1">
    <source>
        <dbReference type="SAM" id="Coils"/>
    </source>
</evidence>
<protein>
    <submittedName>
        <fullName evidence="2">Uncharacterized protein</fullName>
    </submittedName>
</protein>
<feature type="coiled-coil region" evidence="1">
    <location>
        <begin position="44"/>
        <end position="75"/>
    </location>
</feature>
<accession>A0AAD9LPV0</accession>
<name>A0AAD9LPV0_9STRA</name>
<organism evidence="2 3">
    <name type="scientific">Phytophthora citrophthora</name>
    <dbReference type="NCBI Taxonomy" id="4793"/>
    <lineage>
        <taxon>Eukaryota</taxon>
        <taxon>Sar</taxon>
        <taxon>Stramenopiles</taxon>
        <taxon>Oomycota</taxon>
        <taxon>Peronosporomycetes</taxon>
        <taxon>Peronosporales</taxon>
        <taxon>Peronosporaceae</taxon>
        <taxon>Phytophthora</taxon>
    </lineage>
</organism>
<dbReference type="Proteomes" id="UP001259832">
    <property type="component" value="Unassembled WGS sequence"/>
</dbReference>
<proteinExistence type="predicted"/>
<dbReference type="EMBL" id="JASMQC010000008">
    <property type="protein sequence ID" value="KAK1943042.1"/>
    <property type="molecule type" value="Genomic_DNA"/>
</dbReference>
<keyword evidence="3" id="KW-1185">Reference proteome</keyword>
<keyword evidence="1" id="KW-0175">Coiled coil</keyword>
<comment type="caution">
    <text evidence="2">The sequence shown here is derived from an EMBL/GenBank/DDBJ whole genome shotgun (WGS) entry which is preliminary data.</text>
</comment>
<evidence type="ECO:0000313" key="2">
    <source>
        <dbReference type="EMBL" id="KAK1943042.1"/>
    </source>
</evidence>